<dbReference type="PRINTS" id="PR00081">
    <property type="entry name" value="GDHRDH"/>
</dbReference>
<keyword evidence="22" id="KW-1185">Reference proteome</keyword>
<keyword evidence="3" id="KW-0444">Lipid biosynthesis</keyword>
<dbReference type="Gene3D" id="3.40.50.720">
    <property type="entry name" value="NAD(P)-binding Rossmann-like Domain"/>
    <property type="match status" value="1"/>
</dbReference>
<keyword evidence="8" id="KW-0443">Lipid metabolism</keyword>
<comment type="pathway">
    <text evidence="2">Lipid metabolism.</text>
</comment>
<comment type="catalytic activity">
    <reaction evidence="20">
        <text>(2E)-octenoyl-CoA + NADPH + H(+) = octanoyl-CoA + NADP(+)</text>
        <dbReference type="Rhea" id="RHEA:44952"/>
        <dbReference type="ChEBI" id="CHEBI:15378"/>
        <dbReference type="ChEBI" id="CHEBI:57386"/>
        <dbReference type="ChEBI" id="CHEBI:57783"/>
        <dbReference type="ChEBI" id="CHEBI:58349"/>
        <dbReference type="ChEBI" id="CHEBI:62242"/>
    </reaction>
    <physiologicalReaction direction="left-to-right" evidence="20">
        <dbReference type="Rhea" id="RHEA:44953"/>
    </physiologicalReaction>
</comment>
<evidence type="ECO:0000256" key="7">
    <source>
        <dbReference type="ARBA" id="ARBA00023002"/>
    </source>
</evidence>
<keyword evidence="9" id="KW-0576">Peroxisome</keyword>
<comment type="catalytic activity">
    <reaction evidence="17">
        <text>(2E)-hexenoyl-CoA + NADPH + H(+) = hexanoyl-CoA + NADP(+)</text>
        <dbReference type="Rhea" id="RHEA:44956"/>
        <dbReference type="ChEBI" id="CHEBI:15378"/>
        <dbReference type="ChEBI" id="CHEBI:57783"/>
        <dbReference type="ChEBI" id="CHEBI:58349"/>
        <dbReference type="ChEBI" id="CHEBI:62077"/>
        <dbReference type="ChEBI" id="CHEBI:62620"/>
    </reaction>
    <physiologicalReaction direction="left-to-right" evidence="17">
        <dbReference type="Rhea" id="RHEA:44957"/>
    </physiologicalReaction>
</comment>
<evidence type="ECO:0000256" key="4">
    <source>
        <dbReference type="ARBA" id="ARBA00022553"/>
    </source>
</evidence>
<accession>F3PQM8</accession>
<dbReference type="InterPro" id="IPR052388">
    <property type="entry name" value="Peroxisomal_t2-enoyl-CoA_red"/>
</dbReference>
<comment type="caution">
    <text evidence="21">The sequence shown here is derived from an EMBL/GenBank/DDBJ whole genome shotgun (WGS) entry which is preliminary data.</text>
</comment>
<evidence type="ECO:0000256" key="10">
    <source>
        <dbReference type="ARBA" id="ARBA00023160"/>
    </source>
</evidence>
<evidence type="ECO:0000256" key="5">
    <source>
        <dbReference type="ARBA" id="ARBA00022832"/>
    </source>
</evidence>
<dbReference type="EC" id="1.3.1.38" evidence="13"/>
<evidence type="ECO:0000313" key="22">
    <source>
        <dbReference type="Proteomes" id="UP000003416"/>
    </source>
</evidence>
<comment type="catalytic activity">
    <reaction evidence="18">
        <text>a (2E)-enoyl-CoA + NADPH + H(+) = a 2,3-saturated acyl-CoA + NADP(+)</text>
        <dbReference type="Rhea" id="RHEA:33763"/>
        <dbReference type="ChEBI" id="CHEBI:15378"/>
        <dbReference type="ChEBI" id="CHEBI:57783"/>
        <dbReference type="ChEBI" id="CHEBI:58349"/>
        <dbReference type="ChEBI" id="CHEBI:58856"/>
        <dbReference type="ChEBI" id="CHEBI:65111"/>
        <dbReference type="EC" id="1.3.1.38"/>
    </reaction>
    <physiologicalReaction direction="left-to-right" evidence="18">
        <dbReference type="Rhea" id="RHEA:33764"/>
    </physiologicalReaction>
</comment>
<dbReference type="PANTHER" id="PTHR24317:SF7">
    <property type="entry name" value="PEROXISOMAL TRANS-2-ENOYL-COA REDUCTASE"/>
    <property type="match status" value="1"/>
</dbReference>
<comment type="subunit">
    <text evidence="12">Interacts with PEX5, probably required to target it into peroxisomes.</text>
</comment>
<comment type="catalytic activity">
    <reaction evidence="16">
        <text>(2E)-tetradecenoyl-CoA + NADPH + H(+) = tetradecanoyl-CoA + NADP(+)</text>
        <dbReference type="Rhea" id="RHEA:44968"/>
        <dbReference type="ChEBI" id="CHEBI:15378"/>
        <dbReference type="ChEBI" id="CHEBI:57385"/>
        <dbReference type="ChEBI" id="CHEBI:57783"/>
        <dbReference type="ChEBI" id="CHEBI:58349"/>
        <dbReference type="ChEBI" id="CHEBI:61405"/>
    </reaction>
    <physiologicalReaction direction="left-to-right" evidence="16">
        <dbReference type="Rhea" id="RHEA:44969"/>
    </physiologicalReaction>
</comment>
<dbReference type="PANTHER" id="PTHR24317">
    <property type="entry name" value="PEROXISOMAL TRANS-2-ENOYL-COA REDUCTASE"/>
    <property type="match status" value="1"/>
</dbReference>
<dbReference type="InterPro" id="IPR036291">
    <property type="entry name" value="NAD(P)-bd_dom_sf"/>
</dbReference>
<comment type="function">
    <text evidence="11">Participates in chain elongation of fatty acids. Catalyzes the reduction of trans-2-enoyl-CoAs of varying chain lengths from 6:1 to 16:1, having maximum activity with 10:1 CoA. Has no 2,4-dienoyl-CoA reductase activity.</text>
</comment>
<dbReference type="AlphaFoldDB" id="F3PQM8"/>
<dbReference type="Pfam" id="PF13561">
    <property type="entry name" value="adh_short_C2"/>
    <property type="match status" value="1"/>
</dbReference>
<gene>
    <name evidence="21" type="ORF">HMPREF9446_01023</name>
</gene>
<evidence type="ECO:0000256" key="16">
    <source>
        <dbReference type="ARBA" id="ARBA00048686"/>
    </source>
</evidence>
<dbReference type="GO" id="GO:0019166">
    <property type="term" value="F:trans-2-enoyl-CoA reductase (NADPH) activity"/>
    <property type="evidence" value="ECO:0007669"/>
    <property type="project" value="UniProtKB-EC"/>
</dbReference>
<dbReference type="GO" id="GO:0006633">
    <property type="term" value="P:fatty acid biosynthetic process"/>
    <property type="evidence" value="ECO:0007669"/>
    <property type="project" value="UniProtKB-KW"/>
</dbReference>
<keyword evidence="6" id="KW-0521">NADP</keyword>
<evidence type="ECO:0000256" key="14">
    <source>
        <dbReference type="ARBA" id="ARBA00041063"/>
    </source>
</evidence>
<protein>
    <recommendedName>
        <fullName evidence="14">Peroxisomal trans-2-enoyl-CoA reductase</fullName>
        <ecNumber evidence="13">1.3.1.38</ecNumber>
    </recommendedName>
</protein>
<dbReference type="InterPro" id="IPR002347">
    <property type="entry name" value="SDR_fam"/>
</dbReference>
<evidence type="ECO:0000256" key="18">
    <source>
        <dbReference type="ARBA" id="ARBA00049251"/>
    </source>
</evidence>
<evidence type="ECO:0000256" key="9">
    <source>
        <dbReference type="ARBA" id="ARBA00023140"/>
    </source>
</evidence>
<organism evidence="21 22">
    <name type="scientific">Bacteroides fluxus YIT 12057</name>
    <dbReference type="NCBI Taxonomy" id="763034"/>
    <lineage>
        <taxon>Bacteria</taxon>
        <taxon>Pseudomonadati</taxon>
        <taxon>Bacteroidota</taxon>
        <taxon>Bacteroidia</taxon>
        <taxon>Bacteroidales</taxon>
        <taxon>Bacteroidaceae</taxon>
        <taxon>Bacteroides</taxon>
    </lineage>
</organism>
<keyword evidence="7" id="KW-0560">Oxidoreductase</keyword>
<evidence type="ECO:0000256" key="19">
    <source>
        <dbReference type="ARBA" id="ARBA00049386"/>
    </source>
</evidence>
<evidence type="ECO:0000256" key="13">
    <source>
        <dbReference type="ARBA" id="ARBA00038849"/>
    </source>
</evidence>
<evidence type="ECO:0000256" key="2">
    <source>
        <dbReference type="ARBA" id="ARBA00005189"/>
    </source>
</evidence>
<evidence type="ECO:0000256" key="20">
    <source>
        <dbReference type="ARBA" id="ARBA00049559"/>
    </source>
</evidence>
<name>F3PQM8_9BACE</name>
<dbReference type="STRING" id="763034.HMPREF9446_01023"/>
<dbReference type="HOGENOM" id="CLU_010194_42_1_10"/>
<keyword evidence="10" id="KW-0275">Fatty acid biosynthesis</keyword>
<dbReference type="Proteomes" id="UP000003416">
    <property type="component" value="Unassembled WGS sequence"/>
</dbReference>
<evidence type="ECO:0000256" key="17">
    <source>
        <dbReference type="ARBA" id="ARBA00049108"/>
    </source>
</evidence>
<evidence type="ECO:0000256" key="1">
    <source>
        <dbReference type="ARBA" id="ARBA00004275"/>
    </source>
</evidence>
<comment type="subcellular location">
    <subcellularLocation>
        <location evidence="1">Peroxisome</location>
    </subcellularLocation>
</comment>
<evidence type="ECO:0000256" key="15">
    <source>
        <dbReference type="ARBA" id="ARBA00047570"/>
    </source>
</evidence>
<proteinExistence type="predicted"/>
<keyword evidence="4" id="KW-0597">Phosphoprotein</keyword>
<comment type="catalytic activity">
    <reaction evidence="15">
        <text>(2E)-dodecenoyl-CoA + NADPH + H(+) = dodecanoyl-CoA + NADP(+)</text>
        <dbReference type="Rhea" id="RHEA:44964"/>
        <dbReference type="ChEBI" id="CHEBI:15378"/>
        <dbReference type="ChEBI" id="CHEBI:57330"/>
        <dbReference type="ChEBI" id="CHEBI:57375"/>
        <dbReference type="ChEBI" id="CHEBI:57783"/>
        <dbReference type="ChEBI" id="CHEBI:58349"/>
    </reaction>
    <physiologicalReaction direction="left-to-right" evidence="15">
        <dbReference type="Rhea" id="RHEA:44965"/>
    </physiologicalReaction>
</comment>
<keyword evidence="5" id="KW-0276">Fatty acid metabolism</keyword>
<dbReference type="SUPFAM" id="SSF51735">
    <property type="entry name" value="NAD(P)-binding Rossmann-fold domains"/>
    <property type="match status" value="1"/>
</dbReference>
<comment type="catalytic activity">
    <reaction evidence="19">
        <text>(2E)-decenoyl-CoA + NADPH + H(+) = decanoyl-CoA + NADP(+)</text>
        <dbReference type="Rhea" id="RHEA:44960"/>
        <dbReference type="ChEBI" id="CHEBI:15378"/>
        <dbReference type="ChEBI" id="CHEBI:57783"/>
        <dbReference type="ChEBI" id="CHEBI:58349"/>
        <dbReference type="ChEBI" id="CHEBI:61406"/>
        <dbReference type="ChEBI" id="CHEBI:61430"/>
    </reaction>
    <physiologicalReaction direction="left-to-right" evidence="19">
        <dbReference type="Rhea" id="RHEA:44961"/>
    </physiologicalReaction>
</comment>
<sequence>MLINSAGVSPSQAPVEAILKVDLYGTAVLLEEVGKVIGNGGVGVTISSQSGHRMPALTPEEDRLLATTPAEELLSLDILQPEHIRDTLHAYQMAKRCNVKRVMAEAVKWGERGARINSISPGIVVTPLALDELNGPRGDFYRNMFAKCPAGRPGTADEIANVAELLMSDCGSFITGADFLIDGGATASYFYGPLSPER</sequence>
<evidence type="ECO:0000256" key="6">
    <source>
        <dbReference type="ARBA" id="ARBA00022857"/>
    </source>
</evidence>
<evidence type="ECO:0000256" key="8">
    <source>
        <dbReference type="ARBA" id="ARBA00023098"/>
    </source>
</evidence>
<dbReference type="eggNOG" id="COG1028">
    <property type="taxonomic scope" value="Bacteria"/>
</dbReference>
<evidence type="ECO:0000256" key="3">
    <source>
        <dbReference type="ARBA" id="ARBA00022516"/>
    </source>
</evidence>
<dbReference type="NCBIfam" id="NF005395">
    <property type="entry name" value="PRK06940.1"/>
    <property type="match status" value="1"/>
</dbReference>
<evidence type="ECO:0000256" key="11">
    <source>
        <dbReference type="ARBA" id="ARBA00037124"/>
    </source>
</evidence>
<evidence type="ECO:0000313" key="21">
    <source>
        <dbReference type="EMBL" id="EGF58739.1"/>
    </source>
</evidence>
<evidence type="ECO:0000256" key="12">
    <source>
        <dbReference type="ARBA" id="ARBA00038622"/>
    </source>
</evidence>
<reference evidence="21 22" key="1">
    <citation type="submission" date="2011-02" db="EMBL/GenBank/DDBJ databases">
        <authorList>
            <person name="Weinstock G."/>
            <person name="Sodergren E."/>
            <person name="Clifton S."/>
            <person name="Fulton L."/>
            <person name="Fulton B."/>
            <person name="Courtney L."/>
            <person name="Fronick C."/>
            <person name="Harrison M."/>
            <person name="Strong C."/>
            <person name="Farmer C."/>
            <person name="Delahaunty K."/>
            <person name="Markovic C."/>
            <person name="Hall O."/>
            <person name="Minx P."/>
            <person name="Tomlinson C."/>
            <person name="Mitreva M."/>
            <person name="Hou S."/>
            <person name="Chen J."/>
            <person name="Wollam A."/>
            <person name="Pepin K.H."/>
            <person name="Johnson M."/>
            <person name="Bhonagiri V."/>
            <person name="Zhang X."/>
            <person name="Suruliraj S."/>
            <person name="Warren W."/>
            <person name="Chinwalla A."/>
            <person name="Mardis E.R."/>
            <person name="Wilson R.K."/>
        </authorList>
    </citation>
    <scope>NUCLEOTIDE SEQUENCE [LARGE SCALE GENOMIC DNA]</scope>
    <source>
        <strain evidence="21 22">YIT 12057</strain>
    </source>
</reference>
<dbReference type="EMBL" id="AFBN01000018">
    <property type="protein sequence ID" value="EGF58739.1"/>
    <property type="molecule type" value="Genomic_DNA"/>
</dbReference>